<evidence type="ECO:0000313" key="2">
    <source>
        <dbReference type="Proteomes" id="UP000230791"/>
    </source>
</evidence>
<dbReference type="Proteomes" id="UP000230791">
    <property type="component" value="Unassembled WGS sequence"/>
</dbReference>
<dbReference type="EMBL" id="NJPP01000026">
    <property type="protein sequence ID" value="PIT69144.1"/>
    <property type="molecule type" value="Genomic_DNA"/>
</dbReference>
<proteinExistence type="predicted"/>
<protein>
    <submittedName>
        <fullName evidence="1">Uncharacterized protein</fullName>
    </submittedName>
</protein>
<evidence type="ECO:0000313" key="1">
    <source>
        <dbReference type="EMBL" id="PIT69144.1"/>
    </source>
</evidence>
<gene>
    <name evidence="1" type="ORF">CEV08_06855</name>
</gene>
<name>A0A2M6USL7_9HYPH</name>
<sequence>MQVGMKRSVWIERRVGAAGLWSGDLLKTQVFLWGLALSGACAGCNLRLKWGKAAGLLSGVGFCR</sequence>
<organism evidence="1 2">
    <name type="scientific">Bartonella tribocorum</name>
    <dbReference type="NCBI Taxonomy" id="85701"/>
    <lineage>
        <taxon>Bacteria</taxon>
        <taxon>Pseudomonadati</taxon>
        <taxon>Pseudomonadota</taxon>
        <taxon>Alphaproteobacteria</taxon>
        <taxon>Hyphomicrobiales</taxon>
        <taxon>Bartonellaceae</taxon>
        <taxon>Bartonella</taxon>
    </lineage>
</organism>
<reference evidence="1 2" key="1">
    <citation type="submission" date="2017-06" db="EMBL/GenBank/DDBJ databases">
        <title>Draft genome of Bartonella tribocorum C635.</title>
        <authorList>
            <person name="Hadjadj L."/>
            <person name="Jiyipong T."/>
            <person name="Diene S.M."/>
            <person name="Morand S."/>
            <person name="Rolain J.-M."/>
        </authorList>
    </citation>
    <scope>NUCLEOTIDE SEQUENCE [LARGE SCALE GENOMIC DNA]</scope>
    <source>
        <strain evidence="1 2">C635</strain>
    </source>
</reference>
<comment type="caution">
    <text evidence="1">The sequence shown here is derived from an EMBL/GenBank/DDBJ whole genome shotgun (WGS) entry which is preliminary data.</text>
</comment>
<accession>A0A2M6USL7</accession>
<dbReference type="AlphaFoldDB" id="A0A2M6USL7"/>